<proteinExistence type="inferred from homology"/>
<evidence type="ECO:0000259" key="2">
    <source>
        <dbReference type="Pfam" id="PF02719"/>
    </source>
</evidence>
<dbReference type="InterPro" id="IPR036291">
    <property type="entry name" value="NAD(P)-bd_dom_sf"/>
</dbReference>
<evidence type="ECO:0000313" key="3">
    <source>
        <dbReference type="EMBL" id="SVC23342.1"/>
    </source>
</evidence>
<dbReference type="Pfam" id="PF02719">
    <property type="entry name" value="Polysacc_synt_2"/>
    <property type="match status" value="1"/>
</dbReference>
<feature type="domain" description="Polysaccharide biosynthesis protein CapD-like" evidence="2">
    <location>
        <begin position="7"/>
        <end position="77"/>
    </location>
</feature>
<dbReference type="PANTHER" id="PTHR43318:SF2">
    <property type="entry name" value="UDP-N-ACETYLGLUCOSAMINE 4,6-DEHYDRATASE (INVERTING)"/>
    <property type="match status" value="1"/>
</dbReference>
<dbReference type="AlphaFoldDB" id="A0A382KJ30"/>
<protein>
    <recommendedName>
        <fullName evidence="2">Polysaccharide biosynthesis protein CapD-like domain-containing protein</fullName>
    </recommendedName>
</protein>
<comment type="similarity">
    <text evidence="1">Belongs to the polysaccharide synthase family.</text>
</comment>
<dbReference type="EMBL" id="UINC01080424">
    <property type="protein sequence ID" value="SVC23342.1"/>
    <property type="molecule type" value="Genomic_DNA"/>
</dbReference>
<sequence>MFENKKILITGGTGSLGTALTAKLLKENVDTIRIFSRDELKQSQMESHFNNERLRFLIGDVRDKERLEKAVEDVNIVI</sequence>
<dbReference type="InterPro" id="IPR051203">
    <property type="entry name" value="Polysaccharide_Synthase-Rel"/>
</dbReference>
<reference evidence="3" key="1">
    <citation type="submission" date="2018-05" db="EMBL/GenBank/DDBJ databases">
        <authorList>
            <person name="Lanie J.A."/>
            <person name="Ng W.-L."/>
            <person name="Kazmierczak K.M."/>
            <person name="Andrzejewski T.M."/>
            <person name="Davidsen T.M."/>
            <person name="Wayne K.J."/>
            <person name="Tettelin H."/>
            <person name="Glass J.I."/>
            <person name="Rusch D."/>
            <person name="Podicherti R."/>
            <person name="Tsui H.-C.T."/>
            <person name="Winkler M.E."/>
        </authorList>
    </citation>
    <scope>NUCLEOTIDE SEQUENCE</scope>
</reference>
<dbReference type="Gene3D" id="3.40.50.720">
    <property type="entry name" value="NAD(P)-binding Rossmann-like Domain"/>
    <property type="match status" value="1"/>
</dbReference>
<dbReference type="PANTHER" id="PTHR43318">
    <property type="entry name" value="UDP-N-ACETYLGLUCOSAMINE 4,6-DEHYDRATASE"/>
    <property type="match status" value="1"/>
</dbReference>
<gene>
    <name evidence="3" type="ORF">METZ01_LOCUS276196</name>
</gene>
<dbReference type="SUPFAM" id="SSF51735">
    <property type="entry name" value="NAD(P)-binding Rossmann-fold domains"/>
    <property type="match status" value="1"/>
</dbReference>
<feature type="non-terminal residue" evidence="3">
    <location>
        <position position="78"/>
    </location>
</feature>
<accession>A0A382KJ30</accession>
<evidence type="ECO:0000256" key="1">
    <source>
        <dbReference type="ARBA" id="ARBA00007430"/>
    </source>
</evidence>
<organism evidence="3">
    <name type="scientific">marine metagenome</name>
    <dbReference type="NCBI Taxonomy" id="408172"/>
    <lineage>
        <taxon>unclassified sequences</taxon>
        <taxon>metagenomes</taxon>
        <taxon>ecological metagenomes</taxon>
    </lineage>
</organism>
<name>A0A382KJ30_9ZZZZ</name>
<dbReference type="InterPro" id="IPR003869">
    <property type="entry name" value="Polysac_CapD-like"/>
</dbReference>